<dbReference type="SUPFAM" id="SSF52777">
    <property type="entry name" value="CoA-dependent acyltransferases"/>
    <property type="match status" value="8"/>
</dbReference>
<dbReference type="InterPro" id="IPR029063">
    <property type="entry name" value="SAM-dependent_MTases_sf"/>
</dbReference>
<feature type="domain" description="Carrier" evidence="5">
    <location>
        <begin position="2008"/>
        <end position="2083"/>
    </location>
</feature>
<dbReference type="FunFam" id="1.10.1200.10:FF:000016">
    <property type="entry name" value="Non-ribosomal peptide synthase"/>
    <property type="match status" value="4"/>
</dbReference>
<dbReference type="Pfam" id="PF00501">
    <property type="entry name" value="AMP-binding"/>
    <property type="match status" value="4"/>
</dbReference>
<dbReference type="Gene3D" id="3.30.300.30">
    <property type="match status" value="6"/>
</dbReference>
<dbReference type="KEGG" id="nwl:NWFMUON74_30870"/>
<dbReference type="GO" id="GO:0008610">
    <property type="term" value="P:lipid biosynthetic process"/>
    <property type="evidence" value="ECO:0007669"/>
    <property type="project" value="UniProtKB-ARBA"/>
</dbReference>
<dbReference type="InterPro" id="IPR029058">
    <property type="entry name" value="AB_hydrolase_fold"/>
</dbReference>
<evidence type="ECO:0000313" key="7">
    <source>
        <dbReference type="Proteomes" id="UP000516173"/>
    </source>
</evidence>
<dbReference type="FunFam" id="2.30.38.10:FF:000001">
    <property type="entry name" value="Non-ribosomal peptide synthetase PvdI"/>
    <property type="match status" value="3"/>
</dbReference>
<dbReference type="InterPro" id="IPR020845">
    <property type="entry name" value="AMP-binding_CS"/>
</dbReference>
<feature type="domain" description="Carrier" evidence="5">
    <location>
        <begin position="960"/>
        <end position="1035"/>
    </location>
</feature>
<dbReference type="InterPro" id="IPR001242">
    <property type="entry name" value="Condensation_dom"/>
</dbReference>
<sequence>MHGSTSIQNELWIAHELSDIPNNCVVYIDIRAALDRHRIATALRQVFTESEPLRVNFVRAADGLVALERDISDWMPVHLDLTTEPDPEAAAFDHMARDRASGFDLERDALLRVTLLRVGENRYFLSACFHHIIMDGVGVAAWAQRVLDVYDALTTGIPAGPSGFASIDDIVEDDRAYRRDQWARDREYWRRRLPLAVDPLRLPGHADPDAEPGRLGRTHRFSAADLGRLLGAARTAEVKLPFLLMSVAAAAVQRCALRDEFCLQMPVSNRVGRAGRTPCQLSDTVPLPIESSRDLSLSELAARIADTFSEAAPHLRYGIPDILRDRRLPNTGGNPFGPVVNVMSFFGALRMTGGTADLQLYSAGNSGDLSIVFYYERRSERGGYLRLEGDARTYTDEDLRTYLGFLVRYLRQAMSDPDVPIGAVDILGDDRRLVTELWNETAVPIDTGTTLVGLFDERVRRAPDAVAVDAVDSDGVELSYRDLDARANRVARELSVRGVGPDSVVAVVLPRSADLVVALLAVLKAGGAYLPLDPSYPADRSAFVLRDAAPVAVLTDTGTSKALPDSDIPLVLLDGIGTDLPDEQAALPGPRPGNLAYVIYTSGSTGTPKGVAVTHRNVVSLFLGTASWCEFGSEDVWAWCHSQAFDFSVWEIWGALLHGGRVVVVPWDVVRTPAQLWDLVVDKGITVLNQTPSAFRALAEARLLRDRSDSALRMVIFGGEALRDTHLRPWRAAGGSDAPVLVNMYGITETTVHVTRLDLSTAPDIAAVSPIGTPLANVRVFVLDSWLAPVAVGVAGELYVAGAQVARGYLGRSGLTAGRFVADPFGVGGRLYRTGDVVRWNADGRLEFVGRADDQVKVRGFRVEPGEVEAALAQHPSVAQVVVTGRDIGGDTQLVGYVVVDRGSAVGGGEVRRWVAARLPEFMVPAVVTVLESIPLTANGKVDRRALPNPVLTSAAKFRAPGSERERVLAELFAEVLELDRVGVDDNFFELGGHSLRATRLVSRIRVVLGIEVSIRTVFDASTVARLAARLDAGAQVRPALSVRPRPEVVPLSFAQRRLWFLHRLEGPSATYNIPIAARLRGQFDPAAFVAALGDVVARHESLRTVFTEVDGVPSQQVLEVADLDLPVTVADTGDLDAAMASALGHHFDLSTEIPLRASVFRSGSSEYAVVLLLHHIAADGLSAAVLLRDLSTAYTARRAGHPPEWSPLPVQYVDYTLWQQEWLGASTDPDSTLSRQFEYWRRELDGLPEQLSLPTDRPRPRVASYRGDMVLFGIDPEIRAAVEHLAVREGATVSMVLQSALAVLLFKLGAGEDIPIGSPIAGRTDAAAADLVGFFVNTWVLRAAVAPGAAFTELLAQVRAKALAAYENQDAPFELLVELLNPARSAAHHPLFQVLLSFQDNTLATLELPGADLEPRPLTTTTARFDLTVNIGDAAGAAGWDGFIEYATDLFDRSTVEAMAARLVRILRQLIADPGAAVGSIDVLGAEERERVVRRWNDTTAEVPGGTVVDSVRAQVTRTPDAVALYCGDATLSYRELDARADRLARSLTSCGVGPDTVVAVALPRSAELIVAVLAVLKAGGAYLPIDPAYPSDRLAFVLADAAPVLVVTDSATAKILPDNGLPRLRVETPERAEAPEPPVRAAAARPQNLAYVIYTSGSTGVPKGVGITHRNLLNLAAQSWSAGPGERVLVHSSIAFDASTYEIWPALISGGALVVATEQRSDPAEIAHLIGTRSVTKMFATPALLSALLDRVESVPGTALRSLTQVIAGGAELTAPVARRMNAVAATANGYGPTETTVFATTHPVGRITGDTSVPIGTPLANVRVFVLDSWLAPVAVGVAGELYVAGAQVARGYLGRSGLTAGRFVADPFGVGGRLYRTGDVVRWNADGRLEFVGRADDQVKVRGFRVEPGEVEAALIQHPSVSRAVVTARATDSGGNRLFAYIVADPGSPADGDQVRRWVAARLPEFMVPAVVTVLESIPLTANGKVDRAALPEPEFTATTDYRAPATERERVLAGLFADVLGRDRVGADDSFFALGGHSLLATRLVSRIRTALGIEVPIRTVFDAPTVAQLAQRMDTGAQVRPALAPRPRPEVVPLSFAQRRLWFIHRLEGRSATYNMALAVRLRGADLAVLRAAIGDVVARHESLRTIFADVDGEPSQRVLDSNTVAVPFTVTTTPATELEPQVTAAARYGFDLSSEIPLRATVFADDSGECVLVLLLHHIAGDGWSLTPLLSDLSTAYAARLEYRAPEWSPLPVQYVDYTLWQRELLGSADDPDSVLSRQFEYWRRELDGLPEQLRLPTDRPRPRVASYRGDMAHFTIDLPTRAAVERLAAREGATVSMVLQSALAVLLAKLGAGQDIPIGSPIAGRTDEALAGLVGFFVNTWVLRTEVTPEALFTEIVAQVRDKALAAYENQDLPFELLVELLNPARSAAHHPLFQVSLAFQNNTLPALELTGVRAEPCPAPTGTSRFDLFFNIADAPAGREWSCFVEYATELFDRPTVEAMARRLVRVLRLAVADPDTPVGAIDVLGADERESVLRRWNDTTVAVPQTTLVGLFAAQVATRPDTVAVVCGDTELSYRELDIRADRLARALIARGVGPDTVVAVALPRSAELLVALVAVLKAGGAYLPIDPAYPSDRLAFVLTDAEPVVIVTDRPTAKVLPPNDLPQLHLGTTDRTDTHDHRADVAVRPQHLAYVIYTSGSTGVPKGVGITHGNVVNLLAQAWTVTPADRVLAHSSVAFDASAYEIWPALTGGATVVVASAERSDPREITELVRSRSVTKMFATPPLLTALVDHLDTVPGTPFESLTRIATGADVLTGELADALKAARPGLRIDNLYGPTEATVDVTALAVPDGVTGPVPIGAPVANTQVFVLDSWLRPVPVGVPGELYVAGAQVARGYRGRAALTATRFVADPFEAGGRMYRTGDVVRWNSGGRLEFVGRADDQVKIRGFRVEPGEVETVLAHHPSVSQAVVVARDTETGGKQLVAYVVADGRGSAVGEDELVGQWRRVYDGLYSGADAPGVENTGPAAEFGADFSGWNSSYTGAPIPIEQMQEWRAATVDRIRELRPRRVLEIGVGTGLLLSQLAPDCEQYRATDFSAATIATLERQLRELGADWTERVQLEVRTAVDMLGLPENHFDTVVLNSVIQYFPGEAYLRRVLEQALRLLAPGGAIFVGDVRNLALLEEFATAVQLARHGAGDAATIGRRVRRDIAAEQELLVAPEYFVSLSRAAVDVDGVDIGLERGHWLNELSRYRYDVVLHKSPSRPLSAADLPEIEFRDRDRLCEVLRDRHRDGVRVTGIPHAGLIDEVEAARRVRSGRLGDGIEQLAVGFEGVLAATAERPGGGVLPEDLHALGQRFGYRTAVTWSKDPDRMDAVFIDAEVARGRALTDVYQPSGPLEDRAAQTNNPQIGLLAADVRRFAEARLPEFMVPAAVLVIDSVPLTASGKLDRRALPDPEFASSVAYRPPGSVEEQLLADLFAEVLGLDRVGVDDNFFALGGHSLLATRLVSRIRAVLGVEVPIRTVFDAPTVAELAAGLDTGARVRPPLAPRPRPDVVPLSFAQRRLWFIHRLEGLSATYNIALALRLTGDFDVAAARAAVGDVLARHESLRTIFFEDDGTPAQRVLDAAQLVAPVTVNDVDAAELDAAVTASVRYGFELSSEIPLRTTVFRVGARDCVLVVLIHHIAADGWSMTPLLRDLATAYTARLAGHAPQWEPLPVQYADYTLWQQELLGSHLDRDSVLFQQFEYWRRELDGVPEQLRLPTDRPRGRVADYRGDMVLFSIDVDTRAAVERLAAREGATVSMVLQSALAVLLFKLGAGDDIPIGSPIAGRTDQALAELVGFFVNSWVLRARVDPAASFAETLGQVRAKALAAYENQDIPFELLVELLNPVRSAAHHPLFQVSLAFQNNALPVLELPNVRIEPYPAYTATARFDMFFNITDAPAGREWAGLVEYATGLFDRSTVEAMADRFVRILRRIGSDPGTPVGAIDVLGGPERELLLRRRNDTAAPLADTTLAALFEAQAARTPDAVAVVGADTTLTYRELDSRAADLARSLRAGGVVPDAVAAIALPRSAALIVAMLAVSKAGGAYLPIDPAYPPERLEFILTDAAPVLVVTDSATAAGLPPTATPRLCLDAPRSGGTNGRLRSAARPGNLAYVVYTSGSTGVPKGVGITHANMVNLISGAWRTGTSDRVLAQSSIAFDASTYEIWPTLCGGATVVVTSAERSDPAEITRLIQTWSVTKMFATPPLLAALLDHAGSVPGTPLATLERIMCGGAELTGDVVHALHAKYPGTGVVNGYGPAETTACVTEHDAVAGDDGTVPIGRPARNVRVFVLDSWLMPVAVGVVGELYVAGAQVARGYLGRAGLTASRFVADPFDAGGRLYRTGDVVRWNVVGELEFVGRVDDQVKIRGFRVEPGEVEAALAQHPSVSQAVVTARDTGSGDKQLIAYVVADRSGPRLGEDDLVGEWRQVYDDLYVGNGNGHDKPAFGGDFGGWNSSYTGKPIPLAQMREWRAATVERIRELSPRRVLEIGVGSGLLLSQLAPECEQYWATDLSAATIGTLREQLRGLGAGWADRVVTSVQAADDTSGLPDHHFDTVVLNSVVQYFPGESYLRRVLEGVRRVLAPGGAVFVGDVRNLALLEPFTTAVEITRHGGDDPDAVRDRVRRGMSAEKELLIAPEYFVGLCGEAGGFGAVDIELERGRAVNELTRYRYDVVLRPATADALSVAAVPKVAFRDRDSLRELLETPHPDGIRVTGIPRAGLLGEVEATRRIRAGRPVSLDQLDDPDGSGLLPEDLHGLGRRYGYRTAVTWSAEPDRMDAVFLDAATARHRPLTDVYLPTAAVGNPAAYVNNPQDLLLPADLRRLAAERLPQFMVPAVVMVLDSMPLTANGKLDRAALPEPEFISSTRYRPPSGERERVLAELFAEILGRDRVGVDDDFFVLGGHSLLATRLVSRIRAVLGVEVPVRVIFDAPTVAQLAQRWDELAPSRRPALRRMNREVV</sequence>
<evidence type="ECO:0000259" key="5">
    <source>
        <dbReference type="PROSITE" id="PS50075"/>
    </source>
</evidence>
<dbReference type="InterPro" id="IPR000873">
    <property type="entry name" value="AMP-dep_synth/lig_dom"/>
</dbReference>
<dbReference type="InterPro" id="IPR013217">
    <property type="entry name" value="Methyltransf_12"/>
</dbReference>
<dbReference type="Gene3D" id="3.40.50.150">
    <property type="entry name" value="Vaccinia Virus protein VP39"/>
    <property type="match status" value="2"/>
</dbReference>
<dbReference type="GO" id="GO:0031177">
    <property type="term" value="F:phosphopantetheine binding"/>
    <property type="evidence" value="ECO:0007669"/>
    <property type="project" value="InterPro"/>
</dbReference>
<dbReference type="CDD" id="cd02440">
    <property type="entry name" value="AdoMet_MTases"/>
    <property type="match status" value="2"/>
</dbReference>
<dbReference type="GO" id="GO:0072330">
    <property type="term" value="P:monocarboxylic acid biosynthetic process"/>
    <property type="evidence" value="ECO:0007669"/>
    <property type="project" value="UniProtKB-ARBA"/>
</dbReference>
<evidence type="ECO:0000256" key="1">
    <source>
        <dbReference type="ARBA" id="ARBA00001957"/>
    </source>
</evidence>
<dbReference type="PROSITE" id="PS50075">
    <property type="entry name" value="CARRIER"/>
    <property type="match status" value="4"/>
</dbReference>
<reference evidence="6 7" key="1">
    <citation type="submission" date="2020-08" db="EMBL/GenBank/DDBJ databases">
        <title>Genome Sequencing of Nocardia wallacei strain FMUON74 and assembly.</title>
        <authorList>
            <person name="Toyokawa M."/>
            <person name="Uesaka K."/>
        </authorList>
    </citation>
    <scope>NUCLEOTIDE SEQUENCE [LARGE SCALE GENOMIC DNA]</scope>
    <source>
        <strain evidence="6 7">FMUON74</strain>
    </source>
</reference>
<gene>
    <name evidence="6" type="ORF">NWFMUON74_30870</name>
</gene>
<dbReference type="GO" id="GO:0005829">
    <property type="term" value="C:cytosol"/>
    <property type="evidence" value="ECO:0007669"/>
    <property type="project" value="TreeGrafter"/>
</dbReference>
<keyword evidence="2" id="KW-0596">Phosphopantetheine</keyword>
<keyword evidence="4" id="KW-0677">Repeat</keyword>
<dbReference type="RefSeq" id="WP_187688446.1">
    <property type="nucleotide sequence ID" value="NZ_AP023396.1"/>
</dbReference>
<dbReference type="NCBIfam" id="NF003417">
    <property type="entry name" value="PRK04813.1"/>
    <property type="match status" value="6"/>
</dbReference>
<dbReference type="FunFam" id="3.40.50.12780:FF:000012">
    <property type="entry name" value="Non-ribosomal peptide synthetase"/>
    <property type="match status" value="4"/>
</dbReference>
<dbReference type="Proteomes" id="UP000516173">
    <property type="component" value="Chromosome"/>
</dbReference>
<dbReference type="Gene3D" id="2.30.38.10">
    <property type="entry name" value="Luciferase, Domain 3"/>
    <property type="match status" value="3"/>
</dbReference>
<dbReference type="NCBIfam" id="TIGR01733">
    <property type="entry name" value="AA-adenyl-dom"/>
    <property type="match status" value="4"/>
</dbReference>
<dbReference type="CDD" id="cd05930">
    <property type="entry name" value="A_NRPS"/>
    <property type="match status" value="3"/>
</dbReference>
<dbReference type="Pfam" id="PF00668">
    <property type="entry name" value="Condensation"/>
    <property type="match status" value="4"/>
</dbReference>
<dbReference type="Pfam" id="PF00550">
    <property type="entry name" value="PP-binding"/>
    <property type="match status" value="4"/>
</dbReference>
<dbReference type="Pfam" id="PF13193">
    <property type="entry name" value="AMP-binding_C"/>
    <property type="match status" value="3"/>
</dbReference>
<feature type="domain" description="Carrier" evidence="5">
    <location>
        <begin position="3475"/>
        <end position="3550"/>
    </location>
</feature>
<keyword evidence="7" id="KW-1185">Reference proteome</keyword>
<dbReference type="SUPFAM" id="SSF56801">
    <property type="entry name" value="Acetyl-CoA synthetase-like"/>
    <property type="match status" value="4"/>
</dbReference>
<evidence type="ECO:0000313" key="6">
    <source>
        <dbReference type="EMBL" id="BCK55315.1"/>
    </source>
</evidence>
<dbReference type="Pfam" id="PF08242">
    <property type="entry name" value="Methyltransf_12"/>
    <property type="match status" value="2"/>
</dbReference>
<dbReference type="InterPro" id="IPR010071">
    <property type="entry name" value="AA_adenyl_dom"/>
</dbReference>
<dbReference type="PROSITE" id="PS00012">
    <property type="entry name" value="PHOSPHOPANTETHEINE"/>
    <property type="match status" value="3"/>
</dbReference>
<dbReference type="PROSITE" id="PS00455">
    <property type="entry name" value="AMP_BINDING"/>
    <property type="match status" value="4"/>
</dbReference>
<dbReference type="GO" id="GO:0043041">
    <property type="term" value="P:amino acid activation for nonribosomal peptide biosynthetic process"/>
    <property type="evidence" value="ECO:0007669"/>
    <property type="project" value="TreeGrafter"/>
</dbReference>
<dbReference type="UniPathway" id="UPA00011"/>
<dbReference type="EMBL" id="AP023396">
    <property type="protein sequence ID" value="BCK55315.1"/>
    <property type="molecule type" value="Genomic_DNA"/>
</dbReference>
<dbReference type="FunFam" id="3.40.50.980:FF:000001">
    <property type="entry name" value="Non-ribosomal peptide synthetase"/>
    <property type="match status" value="4"/>
</dbReference>
<protein>
    <recommendedName>
        <fullName evidence="5">Carrier domain-containing protein</fullName>
    </recommendedName>
</protein>
<dbReference type="InterPro" id="IPR023213">
    <property type="entry name" value="CAT-like_dom_sf"/>
</dbReference>
<dbReference type="CDD" id="cd19540">
    <property type="entry name" value="LCL_NRPS-like"/>
    <property type="match status" value="3"/>
</dbReference>
<dbReference type="SUPFAM" id="SSF47336">
    <property type="entry name" value="ACP-like"/>
    <property type="match status" value="4"/>
</dbReference>
<dbReference type="InterPro" id="IPR020806">
    <property type="entry name" value="PKS_PP-bd"/>
</dbReference>
<dbReference type="PANTHER" id="PTHR45527:SF1">
    <property type="entry name" value="FATTY ACID SYNTHASE"/>
    <property type="match status" value="1"/>
</dbReference>
<dbReference type="PANTHER" id="PTHR45527">
    <property type="entry name" value="NONRIBOSOMAL PEPTIDE SYNTHETASE"/>
    <property type="match status" value="1"/>
</dbReference>
<dbReference type="Gene3D" id="3.40.50.1820">
    <property type="entry name" value="alpha/beta hydrolase"/>
    <property type="match status" value="1"/>
</dbReference>
<proteinExistence type="predicted"/>
<dbReference type="GO" id="GO:0009403">
    <property type="term" value="P:toxin biosynthetic process"/>
    <property type="evidence" value="ECO:0007669"/>
    <property type="project" value="UniProtKB-ARBA"/>
</dbReference>
<dbReference type="InterPro" id="IPR025110">
    <property type="entry name" value="AMP-bd_C"/>
</dbReference>
<dbReference type="Gene3D" id="3.40.50.12780">
    <property type="entry name" value="N-terminal domain of ligase-like"/>
    <property type="match status" value="1"/>
</dbReference>
<evidence type="ECO:0000256" key="2">
    <source>
        <dbReference type="ARBA" id="ARBA00022450"/>
    </source>
</evidence>
<dbReference type="CDD" id="cd17643">
    <property type="entry name" value="A_NRPS_Cytc1-like"/>
    <property type="match status" value="1"/>
</dbReference>
<comment type="cofactor">
    <cofactor evidence="1">
        <name>pantetheine 4'-phosphate</name>
        <dbReference type="ChEBI" id="CHEBI:47942"/>
    </cofactor>
</comment>
<accession>A0A7G1KJB6</accession>
<dbReference type="Gene3D" id="1.10.1200.10">
    <property type="entry name" value="ACP-like"/>
    <property type="match status" value="3"/>
</dbReference>
<dbReference type="InterPro" id="IPR042099">
    <property type="entry name" value="ANL_N_sf"/>
</dbReference>
<dbReference type="InterPro" id="IPR009081">
    <property type="entry name" value="PP-bd_ACP"/>
</dbReference>
<dbReference type="SUPFAM" id="SSF53335">
    <property type="entry name" value="S-adenosyl-L-methionine-dependent methyltransferases"/>
    <property type="match status" value="2"/>
</dbReference>
<dbReference type="SMART" id="SM00823">
    <property type="entry name" value="PKS_PP"/>
    <property type="match status" value="4"/>
</dbReference>
<dbReference type="GO" id="GO:0003824">
    <property type="term" value="F:catalytic activity"/>
    <property type="evidence" value="ECO:0007669"/>
    <property type="project" value="InterPro"/>
</dbReference>
<dbReference type="InterPro" id="IPR045851">
    <property type="entry name" value="AMP-bd_C_sf"/>
</dbReference>
<dbReference type="InterPro" id="IPR036736">
    <property type="entry name" value="ACP-like_sf"/>
</dbReference>
<keyword evidence="3" id="KW-0597">Phosphoprotein</keyword>
<organism evidence="6 7">
    <name type="scientific">Nocardia wallacei</name>
    <dbReference type="NCBI Taxonomy" id="480035"/>
    <lineage>
        <taxon>Bacteria</taxon>
        <taxon>Bacillati</taxon>
        <taxon>Actinomycetota</taxon>
        <taxon>Actinomycetes</taxon>
        <taxon>Mycobacteriales</taxon>
        <taxon>Nocardiaceae</taxon>
        <taxon>Nocardia</taxon>
    </lineage>
</organism>
<name>A0A7G1KJB6_9NOCA</name>
<evidence type="ECO:0000256" key="3">
    <source>
        <dbReference type="ARBA" id="ARBA00022553"/>
    </source>
</evidence>
<dbReference type="Gene3D" id="3.40.50.980">
    <property type="match status" value="6"/>
</dbReference>
<dbReference type="Gene3D" id="3.30.559.30">
    <property type="entry name" value="Nonribosomal peptide synthetase, condensation domain"/>
    <property type="match status" value="4"/>
</dbReference>
<feature type="domain" description="Carrier" evidence="5">
    <location>
        <begin position="4925"/>
        <end position="5000"/>
    </location>
</feature>
<dbReference type="FunFam" id="3.30.300.30:FF:000010">
    <property type="entry name" value="Enterobactin synthetase component F"/>
    <property type="match status" value="2"/>
</dbReference>
<dbReference type="Gene3D" id="3.30.559.10">
    <property type="entry name" value="Chloramphenicol acetyltransferase-like domain"/>
    <property type="match status" value="4"/>
</dbReference>
<dbReference type="GeneID" id="80347632"/>
<evidence type="ECO:0000256" key="4">
    <source>
        <dbReference type="ARBA" id="ARBA00022737"/>
    </source>
</evidence>
<dbReference type="InterPro" id="IPR006162">
    <property type="entry name" value="Ppantetheine_attach_site"/>
</dbReference>